<dbReference type="InterPro" id="IPR056884">
    <property type="entry name" value="NPHP3-like_N"/>
</dbReference>
<dbReference type="SUPFAM" id="SSF52540">
    <property type="entry name" value="P-loop containing nucleoside triphosphate hydrolases"/>
    <property type="match status" value="1"/>
</dbReference>
<evidence type="ECO:0000313" key="5">
    <source>
        <dbReference type="EMBL" id="RDW60295.1"/>
    </source>
</evidence>
<evidence type="ECO:0000259" key="4">
    <source>
        <dbReference type="Pfam" id="PF25053"/>
    </source>
</evidence>
<sequence length="1141" mass="128728">MDALTALSVASSVIQFVDFGSKLLSNTRKLYKSARGVLTENVDVEIITHDLSNLTLGLRRKLPQNRRLGTVGSDANPASEDDEALDVLCARCVEIAEELIKRLSNLKVKPIESKGNEGKEGEGEEKPPEEESNPPSTFSKLRATNTRSRRFRTVVLADSSEASERPKFLQFRKWDSFRKALEASWDKKEIDALATTLREFRSEIEFRTLVSFRGSLKDLAVQQSQTSRQLSHSTKLILDTFMNGRDDLANQLRLQVQKLLEIQAVLERKELDDANKMENFFKGELDRVGTFHSSKGVSDDHTVKKDAIEYQVEEELRLLMIENSLLGSLSFATLTDRQESVEIAYHQTFEWIYQPSEISKAQWSSFVDWLRQEDGVYWINGKAGSGKSTLMRYIYESERTKDELQKWAGSMSVEMCGFFFWNSGDEEQKSQRGLLRSLLFEILNRHRVLLSEIMPEVWEIWSARATGLISRKLPLDSPLLPPEPKPWTVAQLLRAFRKVLKTLQNEVKLSLFIDGLDEYGDDYDDILSLLEEFSNSPNLKICLSSRPLMAFERAFAGLPSLKLQNLTHGDISHYVKDRLYSNKYMLVLSAQHAAAVSGLVDEIVGKASGVFLWVKLVVKSLLHGLRDHNRISDLHKRVRHLPADLEALYAHMLKHTDPFYDEQASQIFQIMRVAQKGSPDRVTLLTLSWADEEDENLAENASIRPLTEEEVSMRCKTMDARLKSVCAGLLESNDSSIDPCINAKVMFMHRTVSDWFKKETVWGQLLSRTAGTGFSPNLAMLKSCILRLKCSQVSNALPLDVSIIVNALEYAKEAEGDLNCGFPKLLDQLDFAASYQWRVGNWRNGPAFISRSYDSESEDDIFEDAVSGFYNESIFTKNTSLIHQKRIMGKLEGSQEDSLRYSFAVPESGVLHHWSYGIEIPGVKPLRQASTFYTIAHHIGLSHYVSMKYQSGIIVDQDVNQHLLTQAIPYVAGSSSNGNNRAIDPTIIKQALAGGADPNFSYTGVTPWEAVLVAAASHLVSCGDSSGRSAGLVSFEWKQKAEAWAQVFDSFLRHGADPNTLSERHPRLPGHPRLLPWMVVTKYFSEVLPEEASQLRLLLIEKGVQSGSESVGHGSNESRESIIMIDEPKSKLRTITSWFWL</sequence>
<dbReference type="OrthoDB" id="443402at2759"/>
<feature type="region of interest" description="Disordered" evidence="2">
    <location>
        <begin position="112"/>
        <end position="143"/>
    </location>
</feature>
<feature type="domain" description="DUF7791" evidence="4">
    <location>
        <begin position="657"/>
        <end position="795"/>
    </location>
</feature>
<dbReference type="PANTHER" id="PTHR10039">
    <property type="entry name" value="AMELOGENIN"/>
    <property type="match status" value="1"/>
</dbReference>
<reference evidence="5 6" key="1">
    <citation type="journal article" date="2018" name="IMA Fungus">
        <title>IMA Genome-F 9: Draft genome sequence of Annulohypoxylon stygium, Aspergillus mulundensis, Berkeleyomyces basicola (syn. Thielaviopsis basicola), Ceratocystis smalleyi, two Cercospora beticola strains, Coleophoma cylindrospora, Fusarium fracticaudum, Phialophora cf. hyalina, and Morchella septimelata.</title>
        <authorList>
            <person name="Wingfield B.D."/>
            <person name="Bills G.F."/>
            <person name="Dong Y."/>
            <person name="Huang W."/>
            <person name="Nel W.J."/>
            <person name="Swalarsk-Parry B.S."/>
            <person name="Vaghefi N."/>
            <person name="Wilken P.M."/>
            <person name="An Z."/>
            <person name="de Beer Z.W."/>
            <person name="De Vos L."/>
            <person name="Chen L."/>
            <person name="Duong T.A."/>
            <person name="Gao Y."/>
            <person name="Hammerbacher A."/>
            <person name="Kikkert J.R."/>
            <person name="Li Y."/>
            <person name="Li H."/>
            <person name="Li K."/>
            <person name="Li Q."/>
            <person name="Liu X."/>
            <person name="Ma X."/>
            <person name="Naidoo K."/>
            <person name="Pethybridge S.J."/>
            <person name="Sun J."/>
            <person name="Steenkamp E.T."/>
            <person name="van der Nest M.A."/>
            <person name="van Wyk S."/>
            <person name="Wingfield M.J."/>
            <person name="Xiong C."/>
            <person name="Yue Q."/>
            <person name="Zhang X."/>
        </authorList>
    </citation>
    <scope>NUCLEOTIDE SEQUENCE [LARGE SCALE GENOMIC DNA]</scope>
    <source>
        <strain evidence="5 6">BP5796</strain>
    </source>
</reference>
<evidence type="ECO:0000256" key="2">
    <source>
        <dbReference type="SAM" id="MobiDB-lite"/>
    </source>
</evidence>
<keyword evidence="1" id="KW-0677">Repeat</keyword>
<evidence type="ECO:0000256" key="1">
    <source>
        <dbReference type="ARBA" id="ARBA00022737"/>
    </source>
</evidence>
<feature type="domain" description="Nephrocystin 3-like N-terminal" evidence="3">
    <location>
        <begin position="364"/>
        <end position="546"/>
    </location>
</feature>
<protein>
    <submittedName>
        <fullName evidence="5">Uncharacterized protein</fullName>
    </submittedName>
</protein>
<dbReference type="InterPro" id="IPR056693">
    <property type="entry name" value="DUF7791"/>
</dbReference>
<feature type="compositionally biased region" description="Basic and acidic residues" evidence="2">
    <location>
        <begin position="112"/>
        <end position="126"/>
    </location>
</feature>
<dbReference type="PANTHER" id="PTHR10039:SF5">
    <property type="entry name" value="NACHT DOMAIN-CONTAINING PROTEIN"/>
    <property type="match status" value="1"/>
</dbReference>
<gene>
    <name evidence="5" type="ORF">BP5796_11901</name>
</gene>
<organism evidence="5 6">
    <name type="scientific">Coleophoma crateriformis</name>
    <dbReference type="NCBI Taxonomy" id="565419"/>
    <lineage>
        <taxon>Eukaryota</taxon>
        <taxon>Fungi</taxon>
        <taxon>Dikarya</taxon>
        <taxon>Ascomycota</taxon>
        <taxon>Pezizomycotina</taxon>
        <taxon>Leotiomycetes</taxon>
        <taxon>Helotiales</taxon>
        <taxon>Dermateaceae</taxon>
        <taxon>Coleophoma</taxon>
    </lineage>
</organism>
<dbReference type="Pfam" id="PF24883">
    <property type="entry name" value="NPHP3_N"/>
    <property type="match status" value="1"/>
</dbReference>
<evidence type="ECO:0000313" key="6">
    <source>
        <dbReference type="Proteomes" id="UP000256328"/>
    </source>
</evidence>
<dbReference type="Proteomes" id="UP000256328">
    <property type="component" value="Unassembled WGS sequence"/>
</dbReference>
<keyword evidence="6" id="KW-1185">Reference proteome</keyword>
<name>A0A3D8QEP2_9HELO</name>
<dbReference type="Pfam" id="PF25053">
    <property type="entry name" value="DUF7791"/>
    <property type="match status" value="1"/>
</dbReference>
<dbReference type="InterPro" id="IPR027417">
    <property type="entry name" value="P-loop_NTPase"/>
</dbReference>
<accession>A0A3D8QEP2</accession>
<evidence type="ECO:0000259" key="3">
    <source>
        <dbReference type="Pfam" id="PF24883"/>
    </source>
</evidence>
<proteinExistence type="predicted"/>
<dbReference type="Gene3D" id="3.40.50.300">
    <property type="entry name" value="P-loop containing nucleotide triphosphate hydrolases"/>
    <property type="match status" value="1"/>
</dbReference>
<dbReference type="EMBL" id="PDLN01000019">
    <property type="protein sequence ID" value="RDW60295.1"/>
    <property type="molecule type" value="Genomic_DNA"/>
</dbReference>
<comment type="caution">
    <text evidence="5">The sequence shown here is derived from an EMBL/GenBank/DDBJ whole genome shotgun (WGS) entry which is preliminary data.</text>
</comment>
<dbReference type="AlphaFoldDB" id="A0A3D8QEP2"/>